<keyword evidence="2" id="KW-0762">Sugar transport</keyword>
<reference evidence="2" key="1">
    <citation type="submission" date="2016-05" db="EMBL/GenBank/DDBJ databases">
        <authorList>
            <person name="Lavstsen T."/>
            <person name="Jespersen J.S."/>
        </authorList>
    </citation>
    <scope>NUCLEOTIDE SEQUENCE</scope>
    <source>
        <tissue evidence="2">Brain</tissue>
    </source>
</reference>
<dbReference type="EMBL" id="HAEC01002128">
    <property type="protein sequence ID" value="SBQ70205.1"/>
    <property type="molecule type" value="Transcribed_RNA"/>
</dbReference>
<sequence>PPMTSMTTASHWSGPRVPAAPGNGNSQPPALATLLRQETGDAQVSYPAAAPLTAFPRSTSK</sequence>
<feature type="region of interest" description="Disordered" evidence="1">
    <location>
        <begin position="1"/>
        <end position="30"/>
    </location>
</feature>
<protein>
    <submittedName>
        <fullName evidence="2">Solute carrier family 2 (Facilitated glucose transporter), member 9</fullName>
    </submittedName>
</protein>
<name>A0A1A8GEM6_9TELE</name>
<gene>
    <name evidence="2" type="primary">SLC2A9</name>
</gene>
<keyword evidence="2" id="KW-0813">Transport</keyword>
<reference evidence="2" key="2">
    <citation type="submission" date="2016-06" db="EMBL/GenBank/DDBJ databases">
        <title>The genome of a short-lived fish provides insights into sex chromosome evolution and the genetic control of aging.</title>
        <authorList>
            <person name="Reichwald K."/>
            <person name="Felder M."/>
            <person name="Petzold A."/>
            <person name="Koch P."/>
            <person name="Groth M."/>
            <person name="Platzer M."/>
        </authorList>
    </citation>
    <scope>NUCLEOTIDE SEQUENCE</scope>
    <source>
        <tissue evidence="2">Brain</tissue>
    </source>
</reference>
<accession>A0A1A8GEM6</accession>
<organism evidence="2">
    <name type="scientific">Nothobranchius korthausae</name>
    <dbReference type="NCBI Taxonomy" id="1143690"/>
    <lineage>
        <taxon>Eukaryota</taxon>
        <taxon>Metazoa</taxon>
        <taxon>Chordata</taxon>
        <taxon>Craniata</taxon>
        <taxon>Vertebrata</taxon>
        <taxon>Euteleostomi</taxon>
        <taxon>Actinopterygii</taxon>
        <taxon>Neopterygii</taxon>
        <taxon>Teleostei</taxon>
        <taxon>Neoteleostei</taxon>
        <taxon>Acanthomorphata</taxon>
        <taxon>Ovalentaria</taxon>
        <taxon>Atherinomorphae</taxon>
        <taxon>Cyprinodontiformes</taxon>
        <taxon>Nothobranchiidae</taxon>
        <taxon>Nothobranchius</taxon>
    </lineage>
</organism>
<feature type="non-terminal residue" evidence="2">
    <location>
        <position position="1"/>
    </location>
</feature>
<evidence type="ECO:0000313" key="2">
    <source>
        <dbReference type="EMBL" id="SBQ70205.1"/>
    </source>
</evidence>
<proteinExistence type="predicted"/>
<feature type="compositionally biased region" description="Polar residues" evidence="1">
    <location>
        <begin position="1"/>
        <end position="11"/>
    </location>
</feature>
<evidence type="ECO:0000256" key="1">
    <source>
        <dbReference type="SAM" id="MobiDB-lite"/>
    </source>
</evidence>
<dbReference type="AlphaFoldDB" id="A0A1A8GEM6"/>